<evidence type="ECO:0000256" key="2">
    <source>
        <dbReference type="SAM" id="SignalP"/>
    </source>
</evidence>
<dbReference type="Gene3D" id="3.40.50.1820">
    <property type="entry name" value="alpha/beta hydrolase"/>
    <property type="match status" value="1"/>
</dbReference>
<reference evidence="4 5" key="1">
    <citation type="submission" date="2020-05" db="EMBL/GenBank/DDBJ databases">
        <title>Aquincola sp. isolate from soil.</title>
        <authorList>
            <person name="Han J."/>
            <person name="Kim D.-U."/>
        </authorList>
    </citation>
    <scope>NUCLEOTIDE SEQUENCE [LARGE SCALE GENOMIC DNA]</scope>
    <source>
        <strain evidence="4 5">S2</strain>
    </source>
</reference>
<dbReference type="SUPFAM" id="SSF53474">
    <property type="entry name" value="alpha/beta-Hydrolases"/>
    <property type="match status" value="1"/>
</dbReference>
<comment type="caution">
    <text evidence="4">The sequence shown here is derived from an EMBL/GenBank/DDBJ whole genome shotgun (WGS) entry which is preliminary data.</text>
</comment>
<dbReference type="Pfam" id="PF02129">
    <property type="entry name" value="Peptidase_S15"/>
    <property type="match status" value="1"/>
</dbReference>
<evidence type="ECO:0000313" key="5">
    <source>
        <dbReference type="Proteomes" id="UP000737171"/>
    </source>
</evidence>
<dbReference type="InterPro" id="IPR008979">
    <property type="entry name" value="Galactose-bd-like_sf"/>
</dbReference>
<accession>A0ABX2ET66</accession>
<dbReference type="InterPro" id="IPR029058">
    <property type="entry name" value="AB_hydrolase_fold"/>
</dbReference>
<dbReference type="PANTHER" id="PTHR22946:SF9">
    <property type="entry name" value="POLYKETIDE TRANSFERASE AF380"/>
    <property type="match status" value="1"/>
</dbReference>
<proteinExistence type="predicted"/>
<dbReference type="InterPro" id="IPR005674">
    <property type="entry name" value="CocE/Ser_esterase"/>
</dbReference>
<dbReference type="GO" id="GO:0016787">
    <property type="term" value="F:hydrolase activity"/>
    <property type="evidence" value="ECO:0007669"/>
    <property type="project" value="UniProtKB-KW"/>
</dbReference>
<dbReference type="SUPFAM" id="SSF49785">
    <property type="entry name" value="Galactose-binding domain-like"/>
    <property type="match status" value="1"/>
</dbReference>
<evidence type="ECO:0000259" key="3">
    <source>
        <dbReference type="SMART" id="SM00939"/>
    </source>
</evidence>
<feature type="domain" description="Xaa-Pro dipeptidyl-peptidase C-terminal" evidence="3">
    <location>
        <begin position="322"/>
        <end position="562"/>
    </location>
</feature>
<dbReference type="RefSeq" id="WP_173133827.1">
    <property type="nucleotide sequence ID" value="NZ_JABRWJ010000014.1"/>
</dbReference>
<dbReference type="Pfam" id="PF08530">
    <property type="entry name" value="PepX_C"/>
    <property type="match status" value="1"/>
</dbReference>
<organism evidence="4 5">
    <name type="scientific">Pseudaquabacterium terrae</name>
    <dbReference type="NCBI Taxonomy" id="2732868"/>
    <lineage>
        <taxon>Bacteria</taxon>
        <taxon>Pseudomonadati</taxon>
        <taxon>Pseudomonadota</taxon>
        <taxon>Betaproteobacteria</taxon>
        <taxon>Burkholderiales</taxon>
        <taxon>Sphaerotilaceae</taxon>
        <taxon>Pseudaquabacterium</taxon>
    </lineage>
</organism>
<protein>
    <submittedName>
        <fullName evidence="4">CocE/NonD family hydrolase</fullName>
    </submittedName>
</protein>
<dbReference type="InterPro" id="IPR050261">
    <property type="entry name" value="FrsA_esterase"/>
</dbReference>
<sequence length="567" mass="61716">MFPSKRLAASLLLFTAAAHAELACTPVAPGEIFIGNLANPGKINPHDGTCWLNNLRITAWDGTQLTANVFLPRRTSAGQKFPAVVMVSSWAVTDLFEYLGQSYRLAKDGYVVLSYTTRGFWLSGGQIEVAGPEDVKDASSALDYLALQTPTDMGKVAMSGISYGSGISLLALAHDPRVKTVAALSTWGSLPDELYGAETPNRTWADVLALAGQVTGRPDPKVNEYVTALKDPNTSAAKIAEILAWARIRSPLTYVPQINARNAPVFLSKNFQDDLFTPNSTLKMFQQLSGPKKLLINQGIHAQAELPGALLDVDNVVYDQAHRWFDYWLKGIDNGIVAEPKVTMQLKFSQAREHFDSWPTASVIDRFYNVAPRGDIRWDLGCFCWLGAHGTLQTHANTKSAMDAIDNTFDTTATSGVLPILSTTGESLGLPVLTWLPSVLRGQGVRYEGPTLVAPLKLRGIPRINLRLKPSQGQAQAVAYLYDVDALGTGTLITHGARTLHFGTPGQVIDFPVDFVATAYDVPAGHRIAVVIDTRDHLVSHPSHGRLDMRFVFDATKQSTLILPSLR</sequence>
<dbReference type="Gene3D" id="2.60.120.260">
    <property type="entry name" value="Galactose-binding domain-like"/>
    <property type="match status" value="1"/>
</dbReference>
<gene>
    <name evidence="4" type="ORF">HLB44_33055</name>
</gene>
<keyword evidence="2" id="KW-0732">Signal</keyword>
<dbReference type="PANTHER" id="PTHR22946">
    <property type="entry name" value="DIENELACTONE HYDROLASE DOMAIN-CONTAINING PROTEIN-RELATED"/>
    <property type="match status" value="1"/>
</dbReference>
<name>A0ABX2ET66_9BURK</name>
<dbReference type="InterPro" id="IPR013736">
    <property type="entry name" value="Xaa-Pro_dipept_C"/>
</dbReference>
<dbReference type="EMBL" id="JABRWJ010000014">
    <property type="protein sequence ID" value="NRF71826.1"/>
    <property type="molecule type" value="Genomic_DNA"/>
</dbReference>
<keyword evidence="5" id="KW-1185">Reference proteome</keyword>
<dbReference type="InterPro" id="IPR000383">
    <property type="entry name" value="Xaa-Pro-like_dom"/>
</dbReference>
<dbReference type="SMART" id="SM00939">
    <property type="entry name" value="PepX_C"/>
    <property type="match status" value="1"/>
</dbReference>
<feature type="signal peptide" evidence="2">
    <location>
        <begin position="1"/>
        <end position="20"/>
    </location>
</feature>
<feature type="chain" id="PRO_5047033336" evidence="2">
    <location>
        <begin position="21"/>
        <end position="567"/>
    </location>
</feature>
<dbReference type="Proteomes" id="UP000737171">
    <property type="component" value="Unassembled WGS sequence"/>
</dbReference>
<evidence type="ECO:0000256" key="1">
    <source>
        <dbReference type="ARBA" id="ARBA00022801"/>
    </source>
</evidence>
<keyword evidence="1 4" id="KW-0378">Hydrolase</keyword>
<dbReference type="NCBIfam" id="TIGR00976">
    <property type="entry name" value="CocE_NonD"/>
    <property type="match status" value="1"/>
</dbReference>
<evidence type="ECO:0000313" key="4">
    <source>
        <dbReference type="EMBL" id="NRF71826.1"/>
    </source>
</evidence>